<accession>A0ABV0TAW4</accession>
<protein>
    <submittedName>
        <fullName evidence="1">Uncharacterized protein</fullName>
    </submittedName>
</protein>
<dbReference type="Proteomes" id="UP001482620">
    <property type="component" value="Unassembled WGS sequence"/>
</dbReference>
<reference evidence="1 2" key="1">
    <citation type="submission" date="2021-06" db="EMBL/GenBank/DDBJ databases">
        <authorList>
            <person name="Palmer J.M."/>
        </authorList>
    </citation>
    <scope>NUCLEOTIDE SEQUENCE [LARGE SCALE GENOMIC DNA]</scope>
    <source>
        <strain evidence="2">if_2019</strain>
        <tissue evidence="1">Muscle</tissue>
    </source>
</reference>
<sequence length="105" mass="11948">MAQTKSGSRHPHEDHYIEARESMSSILPSMDGILFCFRSNLTFLVREGELKYLSEILLFLHYSSWNNGIVSGPSEAKSNSLFVLTNLANKFDSDFCMSSKYDFIP</sequence>
<gene>
    <name evidence="1" type="ORF">ILYODFUR_024837</name>
</gene>
<evidence type="ECO:0000313" key="2">
    <source>
        <dbReference type="Proteomes" id="UP001482620"/>
    </source>
</evidence>
<comment type="caution">
    <text evidence="1">The sequence shown here is derived from an EMBL/GenBank/DDBJ whole genome shotgun (WGS) entry which is preliminary data.</text>
</comment>
<evidence type="ECO:0000313" key="1">
    <source>
        <dbReference type="EMBL" id="MEQ2230005.1"/>
    </source>
</evidence>
<name>A0ABV0TAW4_9TELE</name>
<proteinExistence type="predicted"/>
<keyword evidence="2" id="KW-1185">Reference proteome</keyword>
<dbReference type="EMBL" id="JAHRIQ010026153">
    <property type="protein sequence ID" value="MEQ2230005.1"/>
    <property type="molecule type" value="Genomic_DNA"/>
</dbReference>
<organism evidence="1 2">
    <name type="scientific">Ilyodon furcidens</name>
    <name type="common">goldbreast splitfin</name>
    <dbReference type="NCBI Taxonomy" id="33524"/>
    <lineage>
        <taxon>Eukaryota</taxon>
        <taxon>Metazoa</taxon>
        <taxon>Chordata</taxon>
        <taxon>Craniata</taxon>
        <taxon>Vertebrata</taxon>
        <taxon>Euteleostomi</taxon>
        <taxon>Actinopterygii</taxon>
        <taxon>Neopterygii</taxon>
        <taxon>Teleostei</taxon>
        <taxon>Neoteleostei</taxon>
        <taxon>Acanthomorphata</taxon>
        <taxon>Ovalentaria</taxon>
        <taxon>Atherinomorphae</taxon>
        <taxon>Cyprinodontiformes</taxon>
        <taxon>Goodeidae</taxon>
        <taxon>Ilyodon</taxon>
    </lineage>
</organism>